<comment type="subunit">
    <text evidence="1">Homodimer.</text>
</comment>
<reference evidence="4 5" key="1">
    <citation type="submission" date="2016-05" db="EMBL/GenBank/DDBJ databases">
        <title>Genomic and physiological characterization of Planctopirus sp. isolated from fresh water lake.</title>
        <authorList>
            <person name="Subhash Y."/>
            <person name="Ramana C."/>
        </authorList>
    </citation>
    <scope>NUCLEOTIDE SEQUENCE [LARGE SCALE GENOMIC DNA]</scope>
    <source>
        <strain evidence="4 5">JC280</strain>
    </source>
</reference>
<dbReference type="PANTHER" id="PTHR33178">
    <property type="match status" value="1"/>
</dbReference>
<keyword evidence="5" id="KW-1185">Reference proteome</keyword>
<dbReference type="PANTHER" id="PTHR33178:SF10">
    <property type="entry name" value="STRESS-RESPONSE A_B BARREL DOMAIN-CONTAINING PROTEIN"/>
    <property type="match status" value="1"/>
</dbReference>
<dbReference type="Gene3D" id="3.30.70.100">
    <property type="match status" value="1"/>
</dbReference>
<dbReference type="InterPro" id="IPR044662">
    <property type="entry name" value="HS1/DABB1-like"/>
</dbReference>
<protein>
    <submittedName>
        <fullName evidence="4">Stress responsive alpha-beta barrel domain-containing protein</fullName>
    </submittedName>
</protein>
<dbReference type="Pfam" id="PF07876">
    <property type="entry name" value="Dabb"/>
    <property type="match status" value="1"/>
</dbReference>
<proteinExistence type="predicted"/>
<name>A0A1C3EH97_9PLAN</name>
<dbReference type="STRING" id="1841610.A6X21_19645"/>
<dbReference type="Proteomes" id="UP000094828">
    <property type="component" value="Unassembled WGS sequence"/>
</dbReference>
<accession>A0A1C3EH97</accession>
<organism evidence="4 5">
    <name type="scientific">Planctopirus hydrillae</name>
    <dbReference type="NCBI Taxonomy" id="1841610"/>
    <lineage>
        <taxon>Bacteria</taxon>
        <taxon>Pseudomonadati</taxon>
        <taxon>Planctomycetota</taxon>
        <taxon>Planctomycetia</taxon>
        <taxon>Planctomycetales</taxon>
        <taxon>Planctomycetaceae</taxon>
        <taxon>Planctopirus</taxon>
    </lineage>
</organism>
<keyword evidence="2" id="KW-0732">Signal</keyword>
<dbReference type="OrthoDB" id="9808130at2"/>
<dbReference type="SMART" id="SM00886">
    <property type="entry name" value="Dabb"/>
    <property type="match status" value="1"/>
</dbReference>
<evidence type="ECO:0000313" key="5">
    <source>
        <dbReference type="Proteomes" id="UP000094828"/>
    </source>
</evidence>
<sequence>MHTKAVSVATFKLWSLIVTAAMMSAAMPQSALSEDAAPQLLRHVVLFQYKEGTTPEQIEEVTKAFAGLKGKISEIVDFECGTDVSVEGKAGGFTHGYVVTFKSEKDRDTYLPHPAHKEFVKLVGPRLQNVLVFDYWVKK</sequence>
<feature type="domain" description="Stress-response A/B barrel" evidence="3">
    <location>
        <begin position="41"/>
        <end position="135"/>
    </location>
</feature>
<feature type="chain" id="PRO_5008673085" evidence="2">
    <location>
        <begin position="21"/>
        <end position="139"/>
    </location>
</feature>
<dbReference type="InterPro" id="IPR013097">
    <property type="entry name" value="Dabb"/>
</dbReference>
<evidence type="ECO:0000256" key="1">
    <source>
        <dbReference type="ARBA" id="ARBA00011738"/>
    </source>
</evidence>
<comment type="caution">
    <text evidence="4">The sequence shown here is derived from an EMBL/GenBank/DDBJ whole genome shotgun (WGS) entry which is preliminary data.</text>
</comment>
<dbReference type="InterPro" id="IPR011008">
    <property type="entry name" value="Dimeric_a/b-barrel"/>
</dbReference>
<dbReference type="PROSITE" id="PS51502">
    <property type="entry name" value="S_R_A_B_BARREL"/>
    <property type="match status" value="1"/>
</dbReference>
<dbReference type="RefSeq" id="WP_068847099.1">
    <property type="nucleotide sequence ID" value="NZ_LYDR01000063.1"/>
</dbReference>
<evidence type="ECO:0000313" key="4">
    <source>
        <dbReference type="EMBL" id="ODA32583.1"/>
    </source>
</evidence>
<feature type="signal peptide" evidence="2">
    <location>
        <begin position="1"/>
        <end position="20"/>
    </location>
</feature>
<evidence type="ECO:0000256" key="2">
    <source>
        <dbReference type="SAM" id="SignalP"/>
    </source>
</evidence>
<dbReference type="AlphaFoldDB" id="A0A1C3EH97"/>
<gene>
    <name evidence="4" type="ORF">A6X21_19645</name>
</gene>
<dbReference type="SUPFAM" id="SSF54909">
    <property type="entry name" value="Dimeric alpha+beta barrel"/>
    <property type="match status" value="1"/>
</dbReference>
<dbReference type="EMBL" id="LYDR01000063">
    <property type="protein sequence ID" value="ODA32583.1"/>
    <property type="molecule type" value="Genomic_DNA"/>
</dbReference>
<evidence type="ECO:0000259" key="3">
    <source>
        <dbReference type="PROSITE" id="PS51502"/>
    </source>
</evidence>